<dbReference type="GO" id="GO:0004672">
    <property type="term" value="F:protein kinase activity"/>
    <property type="evidence" value="ECO:0007669"/>
    <property type="project" value="InterPro"/>
</dbReference>
<dbReference type="InterPro" id="IPR058053">
    <property type="entry name" value="RamC_C"/>
</dbReference>
<dbReference type="AlphaFoldDB" id="A0A6N7XU13"/>
<dbReference type="SMART" id="SM01260">
    <property type="entry name" value="LANC_like"/>
    <property type="match status" value="1"/>
</dbReference>
<dbReference type="InterPro" id="IPR000719">
    <property type="entry name" value="Prot_kinase_dom"/>
</dbReference>
<dbReference type="GO" id="GO:0005524">
    <property type="term" value="F:ATP binding"/>
    <property type="evidence" value="ECO:0007669"/>
    <property type="project" value="InterPro"/>
</dbReference>
<evidence type="ECO:0000313" key="2">
    <source>
        <dbReference type="EMBL" id="MSU01267.1"/>
    </source>
</evidence>
<comment type="caution">
    <text evidence="2">The sequence shown here is derived from an EMBL/GenBank/DDBJ whole genome shotgun (WGS) entry which is preliminary data.</text>
</comment>
<protein>
    <submittedName>
        <fullName evidence="2">Protein kinase/lanthionine synthetase C family protein</fullName>
    </submittedName>
</protein>
<feature type="domain" description="Protein kinase" evidence="1">
    <location>
        <begin position="222"/>
        <end position="482"/>
    </location>
</feature>
<dbReference type="PANTHER" id="PTHR44167">
    <property type="entry name" value="OVARIAN-SPECIFIC SERINE/THREONINE-PROTEIN KINASE LOK-RELATED"/>
    <property type="match status" value="1"/>
</dbReference>
<dbReference type="RefSeq" id="WP_154439681.1">
    <property type="nucleotide sequence ID" value="NZ_VUNQ01000012.1"/>
</dbReference>
<gene>
    <name evidence="2" type="ORF">FYJ83_07285</name>
</gene>
<evidence type="ECO:0000259" key="1">
    <source>
        <dbReference type="PROSITE" id="PS50011"/>
    </source>
</evidence>
<dbReference type="SMART" id="SM00220">
    <property type="entry name" value="S_TKc"/>
    <property type="match status" value="1"/>
</dbReference>
<dbReference type="PROSITE" id="PS50011">
    <property type="entry name" value="PROTEIN_KINASE_DOM"/>
    <property type="match status" value="1"/>
</dbReference>
<dbReference type="PANTHER" id="PTHR44167:SF24">
    <property type="entry name" value="SERINE_THREONINE-PROTEIN KINASE CHK2"/>
    <property type="match status" value="1"/>
</dbReference>
<dbReference type="CDD" id="cd04791">
    <property type="entry name" value="LanC_SerThrkinase"/>
    <property type="match status" value="1"/>
</dbReference>
<sequence>MITDLLLYSIENNKFYEDFSKKNINKEFIDILLHKIDCDWKIEKRGIYHIIYQNLELPSQGWKIHISATLENAEDILDIVASILIPKKIAFKVLLDIETLKVTSQKSFPRQSYGKFITIYPKNLNEFKQVIDLLYIRLRQFEGPYILSDKRYKDCKVIYYRYGGFLSNYEYDNEGNSKPCIIDGYNRKIEDLRVPYFKLPPGINDVFTNFENNSKSQLTERYKVIKAIRFTNAGGVYLGEDIKTKELVVIKEARPHTVLIGDGKDAIYIRKEEVKRLKEFELTGYVPKVIDYFYDWEHFFTIVEYIDGEVLDEFVIRNNPIYRMGTGVQVQDYLKKIIKIFIKLSDFISILHKNKYIFGDFALDNFMITLDLDIKAIDLEGCNREGSLTQRAGTKGFFETMRHQNLYESDIYSLGCLLFSCILKKNNMIDIKKDTFEVFLDSVLEEYNVPVELKLLILNMTSSEYNQRPCIEEVIYKLKDILYQLENKQIERQDINFKNVQIQDSLAESIKLGIKGILSSKNKTSLCIFPNTPLLNSKLNVSTGLFGIIRGLNYLGVKAFNKEFINSHLKFPQNEPMGLYVGIAGVLWTLLDIKELEKAEMLFDQHIDIYKLGQDYSIFSGKSGIGLLCLKFYIITQDKMYLELAVKIGDNIIKDLEIDQIKNIGYKKGLSGISLFLLYLYIVSGDNRYILYGKDSLLLELNYQVSSNIYATIDFPGFIGSNIASPYFIEGTSGILSVLLRYYKILKEPYLLEKSVELANSFISKYSISPTLYSGLSGMGNVLLDSYYILGDDKYKKQAYDFSRGCLLHQIKYENGILFPDLYINKLSTDFGYGTIGILMFFERLVKDKSQNFCFFLDELLI</sequence>
<dbReference type="EMBL" id="VUNQ01000012">
    <property type="protein sequence ID" value="MSU01267.1"/>
    <property type="molecule type" value="Genomic_DNA"/>
</dbReference>
<accession>A0A6N7XU13</accession>
<dbReference type="InterPro" id="IPR011009">
    <property type="entry name" value="Kinase-like_dom_sf"/>
</dbReference>
<keyword evidence="2" id="KW-0808">Transferase</keyword>
<dbReference type="SUPFAM" id="SSF158745">
    <property type="entry name" value="LanC-like"/>
    <property type="match status" value="1"/>
</dbReference>
<dbReference type="SUPFAM" id="SSF56112">
    <property type="entry name" value="Protein kinase-like (PK-like)"/>
    <property type="match status" value="1"/>
</dbReference>
<dbReference type="GO" id="GO:0031179">
    <property type="term" value="P:peptide modification"/>
    <property type="evidence" value="ECO:0007669"/>
    <property type="project" value="InterPro"/>
</dbReference>
<evidence type="ECO:0000313" key="3">
    <source>
        <dbReference type="Proteomes" id="UP000469523"/>
    </source>
</evidence>
<organism evidence="2 3">
    <name type="scientific">Tissierella pigra</name>
    <dbReference type="NCBI Taxonomy" id="2607614"/>
    <lineage>
        <taxon>Bacteria</taxon>
        <taxon>Bacillati</taxon>
        <taxon>Bacillota</taxon>
        <taxon>Tissierellia</taxon>
        <taxon>Tissierellales</taxon>
        <taxon>Tissierellaceae</taxon>
        <taxon>Tissierella</taxon>
    </lineage>
</organism>
<dbReference type="Gene3D" id="1.10.510.10">
    <property type="entry name" value="Transferase(Phosphotransferase) domain 1"/>
    <property type="match status" value="1"/>
</dbReference>
<reference evidence="2 3" key="1">
    <citation type="submission" date="2019-09" db="EMBL/GenBank/DDBJ databases">
        <title>In-depth cultivation of the pig gut microbiome towards novel bacterial diversity and tailored functional studies.</title>
        <authorList>
            <person name="Wylensek D."/>
            <person name="Hitch T.C.A."/>
            <person name="Clavel T."/>
        </authorList>
    </citation>
    <scope>NUCLEOTIDE SEQUENCE [LARGE SCALE GENOMIC DNA]</scope>
    <source>
        <strain evidence="2 3">WCA3-693-APC-4?</strain>
    </source>
</reference>
<dbReference type="InterPro" id="IPR057929">
    <property type="entry name" value="RamC_N"/>
</dbReference>
<proteinExistence type="predicted"/>
<dbReference type="Pfam" id="PF00069">
    <property type="entry name" value="Pkinase"/>
    <property type="match status" value="1"/>
</dbReference>
<dbReference type="InterPro" id="IPR007822">
    <property type="entry name" value="LANC-like"/>
</dbReference>
<dbReference type="Gene3D" id="1.50.10.20">
    <property type="match status" value="1"/>
</dbReference>
<dbReference type="Pfam" id="PF05147">
    <property type="entry name" value="LANC_like"/>
    <property type="match status" value="1"/>
</dbReference>
<dbReference type="Pfam" id="PF25816">
    <property type="entry name" value="RamC_N"/>
    <property type="match status" value="1"/>
</dbReference>
<keyword evidence="2" id="KW-0418">Kinase</keyword>
<dbReference type="Proteomes" id="UP000469523">
    <property type="component" value="Unassembled WGS sequence"/>
</dbReference>
<name>A0A6N7XU13_9FIRM</name>
<keyword evidence="3" id="KW-1185">Reference proteome</keyword>